<organism evidence="1 2">
    <name type="scientific">Limosa lapponica baueri</name>
    <dbReference type="NCBI Taxonomy" id="1758121"/>
    <lineage>
        <taxon>Eukaryota</taxon>
        <taxon>Metazoa</taxon>
        <taxon>Chordata</taxon>
        <taxon>Craniata</taxon>
        <taxon>Vertebrata</taxon>
        <taxon>Euteleostomi</taxon>
        <taxon>Archelosauria</taxon>
        <taxon>Archosauria</taxon>
        <taxon>Dinosauria</taxon>
        <taxon>Saurischia</taxon>
        <taxon>Theropoda</taxon>
        <taxon>Coelurosauria</taxon>
        <taxon>Aves</taxon>
        <taxon>Neognathae</taxon>
        <taxon>Neoaves</taxon>
        <taxon>Charadriiformes</taxon>
        <taxon>Scolopacidae</taxon>
        <taxon>Limosa</taxon>
    </lineage>
</organism>
<gene>
    <name evidence="1" type="ORF">llap_15257</name>
</gene>
<reference evidence="2" key="1">
    <citation type="submission" date="2017-11" db="EMBL/GenBank/DDBJ databases">
        <authorList>
            <person name="Lima N.C."/>
            <person name="Parody-Merino A.M."/>
            <person name="Battley P.F."/>
            <person name="Fidler A.E."/>
            <person name="Prosdocimi F."/>
        </authorList>
    </citation>
    <scope>NUCLEOTIDE SEQUENCE [LARGE SCALE GENOMIC DNA]</scope>
</reference>
<name>A0A2I0TKW5_LIMLA</name>
<evidence type="ECO:0008006" key="3">
    <source>
        <dbReference type="Google" id="ProtNLM"/>
    </source>
</evidence>
<dbReference type="OrthoDB" id="276744at2759"/>
<keyword evidence="2" id="KW-1185">Reference proteome</keyword>
<proteinExistence type="predicted"/>
<evidence type="ECO:0000313" key="1">
    <source>
        <dbReference type="EMBL" id="PKU34436.1"/>
    </source>
</evidence>
<dbReference type="AlphaFoldDB" id="A0A2I0TKW5"/>
<dbReference type="Proteomes" id="UP000233556">
    <property type="component" value="Unassembled WGS sequence"/>
</dbReference>
<dbReference type="EMBL" id="KZ509108">
    <property type="protein sequence ID" value="PKU34436.1"/>
    <property type="molecule type" value="Genomic_DNA"/>
</dbReference>
<accession>A0A2I0TKW5</accession>
<reference evidence="2" key="2">
    <citation type="submission" date="2017-12" db="EMBL/GenBank/DDBJ databases">
        <title>Genome sequence of the Bar-tailed Godwit (Limosa lapponica baueri).</title>
        <authorList>
            <person name="Lima N.C.B."/>
            <person name="Parody-Merino A.M."/>
            <person name="Battley P.F."/>
            <person name="Fidler A.E."/>
            <person name="Prosdocimi F."/>
        </authorList>
    </citation>
    <scope>NUCLEOTIDE SEQUENCE [LARGE SCALE GENOMIC DNA]</scope>
</reference>
<dbReference type="PANTHER" id="PTHR33332">
    <property type="entry name" value="REVERSE TRANSCRIPTASE DOMAIN-CONTAINING PROTEIN"/>
    <property type="match status" value="1"/>
</dbReference>
<protein>
    <recommendedName>
        <fullName evidence="3">Rna-directed dna polymerase from mobile element jockey-like</fullName>
    </recommendedName>
</protein>
<sequence length="209" mass="23424">MLQAGRRVAGELPYGKGAGGVAQQRLNVSQQSAQVAEVATSTLACVRNSTASRTGAVTIPLYWALVKPRLGGCVQFWAPQDKEDLEGLERVQRRATELVRGLENKSCEERLRELGVFSLEKRRLRGDLLALSNSLKGGVNLFSQGTGDVTRGNSLKLHQGRFRMDTRKNFFMERVFKHWKRLPRAVVESPSLEVSKSWAAVVLRDMVWW</sequence>
<evidence type="ECO:0000313" key="2">
    <source>
        <dbReference type="Proteomes" id="UP000233556"/>
    </source>
</evidence>